<evidence type="ECO:0000256" key="2">
    <source>
        <dbReference type="ARBA" id="ARBA00022714"/>
    </source>
</evidence>
<dbReference type="InterPro" id="IPR036249">
    <property type="entry name" value="Thioredoxin-like_sf"/>
</dbReference>
<comment type="similarity">
    <text evidence="1">Belongs to the complex I 24 kDa subunit family.</text>
</comment>
<proteinExistence type="inferred from homology"/>
<comment type="cofactor">
    <cofactor evidence="6">
        <name>[2Fe-2S] cluster</name>
        <dbReference type="ChEBI" id="CHEBI:190135"/>
    </cofactor>
</comment>
<keyword evidence="4 7" id="KW-0408">Iron</keyword>
<dbReference type="NCBIfam" id="TIGR01958">
    <property type="entry name" value="nuoE_fam"/>
    <property type="match status" value="1"/>
</dbReference>
<dbReference type="Proteomes" id="UP000671913">
    <property type="component" value="Chromosome"/>
</dbReference>
<dbReference type="InterPro" id="IPR041921">
    <property type="entry name" value="NuoE_N"/>
</dbReference>
<evidence type="ECO:0000256" key="5">
    <source>
        <dbReference type="ARBA" id="ARBA00023014"/>
    </source>
</evidence>
<dbReference type="GO" id="GO:0046872">
    <property type="term" value="F:metal ion binding"/>
    <property type="evidence" value="ECO:0007669"/>
    <property type="project" value="UniProtKB-KW"/>
</dbReference>
<dbReference type="Pfam" id="PF01257">
    <property type="entry name" value="2Fe-2S_thioredx"/>
    <property type="match status" value="1"/>
</dbReference>
<feature type="binding site" evidence="7">
    <location>
        <position position="91"/>
    </location>
    <ligand>
        <name>[2Fe-2S] cluster</name>
        <dbReference type="ChEBI" id="CHEBI:190135"/>
    </ligand>
</feature>
<dbReference type="InterPro" id="IPR028431">
    <property type="entry name" value="NADP_DH_HndA-like"/>
</dbReference>
<dbReference type="InterPro" id="IPR042128">
    <property type="entry name" value="NuoE_dom"/>
</dbReference>
<evidence type="ECO:0000313" key="8">
    <source>
        <dbReference type="EMBL" id="QSZ27332.1"/>
    </source>
</evidence>
<dbReference type="KEGG" id="aaut:ACETAC_10965"/>
<dbReference type="RefSeq" id="WP_284680024.1">
    <property type="nucleotide sequence ID" value="NZ_CP060096.1"/>
</dbReference>
<dbReference type="InterPro" id="IPR002023">
    <property type="entry name" value="NuoE-like"/>
</dbReference>
<keyword evidence="5 7" id="KW-0411">Iron-sulfur</keyword>
<keyword evidence="9" id="KW-1185">Reference proteome</keyword>
<dbReference type="GO" id="GO:0016491">
    <property type="term" value="F:oxidoreductase activity"/>
    <property type="evidence" value="ECO:0007669"/>
    <property type="project" value="UniProtKB-KW"/>
</dbReference>
<dbReference type="FunFam" id="3.40.30.10:FF:000015">
    <property type="entry name" value="NADH-quinone oxidoreductase subunit E"/>
    <property type="match status" value="1"/>
</dbReference>
<name>A0A975AVQ5_9THEO</name>
<evidence type="ECO:0000256" key="6">
    <source>
        <dbReference type="ARBA" id="ARBA00034078"/>
    </source>
</evidence>
<dbReference type="AlphaFoldDB" id="A0A975AVQ5"/>
<feature type="binding site" evidence="7">
    <location>
        <position position="131"/>
    </location>
    <ligand>
        <name>[2Fe-2S] cluster</name>
        <dbReference type="ChEBI" id="CHEBI:190135"/>
    </ligand>
</feature>
<dbReference type="SUPFAM" id="SSF52833">
    <property type="entry name" value="Thioredoxin-like"/>
    <property type="match status" value="1"/>
</dbReference>
<sequence>MCECCKGSKDPKFVKVDKFLSQFEGEKGSLISILQQTQREFGYLPEDVIYYIARKIQIPASTIYGVATFYAQFHLKPRGKYVIRVCLGTACHVSGANKILAEFEKQLGIKPGETTEDLKFTLETVGCLGACGLAPTIMVNEKTYGKMTPEKVNEVLQKYNEMETVAAAQ</sequence>
<comment type="cofactor">
    <cofactor evidence="7">
        <name>[2Fe-2S] cluster</name>
        <dbReference type="ChEBI" id="CHEBI:190135"/>
    </cofactor>
    <text evidence="7">Binds 1 [2Fe-2S] cluster.</text>
</comment>
<dbReference type="PROSITE" id="PS01099">
    <property type="entry name" value="COMPLEX1_24K"/>
    <property type="match status" value="1"/>
</dbReference>
<dbReference type="PIRSF" id="PIRSF000216">
    <property type="entry name" value="NADH_DH_24kDa"/>
    <property type="match status" value="1"/>
</dbReference>
<accession>A0A975AVQ5</accession>
<keyword evidence="3 7" id="KW-0479">Metal-binding</keyword>
<keyword evidence="2 7" id="KW-0001">2Fe-2S</keyword>
<dbReference type="Gene3D" id="3.40.30.10">
    <property type="entry name" value="Glutaredoxin"/>
    <property type="match status" value="1"/>
</dbReference>
<dbReference type="CDD" id="cd03064">
    <property type="entry name" value="TRX_Fd_NuoE"/>
    <property type="match status" value="1"/>
</dbReference>
<dbReference type="Gene3D" id="1.10.10.1590">
    <property type="entry name" value="NADH-quinone oxidoreductase subunit E"/>
    <property type="match status" value="1"/>
</dbReference>
<dbReference type="GO" id="GO:0051537">
    <property type="term" value="F:2 iron, 2 sulfur cluster binding"/>
    <property type="evidence" value="ECO:0007669"/>
    <property type="project" value="UniProtKB-KW"/>
</dbReference>
<organism evidence="8 9">
    <name type="scientific">Aceticella autotrophica</name>
    <dbReference type="NCBI Taxonomy" id="2755338"/>
    <lineage>
        <taxon>Bacteria</taxon>
        <taxon>Bacillati</taxon>
        <taxon>Bacillota</taxon>
        <taxon>Clostridia</taxon>
        <taxon>Thermoanaerobacterales</taxon>
        <taxon>Thermoanaerobacteraceae</taxon>
        <taxon>Aceticella</taxon>
    </lineage>
</organism>
<evidence type="ECO:0000256" key="1">
    <source>
        <dbReference type="ARBA" id="ARBA00010643"/>
    </source>
</evidence>
<feature type="binding site" evidence="7">
    <location>
        <position position="86"/>
    </location>
    <ligand>
        <name>[2Fe-2S] cluster</name>
        <dbReference type="ChEBI" id="CHEBI:190135"/>
    </ligand>
</feature>
<dbReference type="FunFam" id="1.10.10.1590:FF:000001">
    <property type="entry name" value="NADH-quinone oxidoreductase subunit E"/>
    <property type="match status" value="1"/>
</dbReference>
<evidence type="ECO:0000313" key="9">
    <source>
        <dbReference type="Proteomes" id="UP000671913"/>
    </source>
</evidence>
<feature type="binding site" evidence="7">
    <location>
        <position position="127"/>
    </location>
    <ligand>
        <name>[2Fe-2S] cluster</name>
        <dbReference type="ChEBI" id="CHEBI:190135"/>
    </ligand>
</feature>
<gene>
    <name evidence="8" type="primary">nuoE</name>
    <name evidence="8" type="ORF">ACETAC_10965</name>
</gene>
<evidence type="ECO:0000256" key="3">
    <source>
        <dbReference type="ARBA" id="ARBA00022723"/>
    </source>
</evidence>
<evidence type="ECO:0000256" key="7">
    <source>
        <dbReference type="PIRSR" id="PIRSR000216-1"/>
    </source>
</evidence>
<dbReference type="PANTHER" id="PTHR43342:SF1">
    <property type="entry name" value="BIFURCATING [FEFE] HYDROGENASE GAMMA SUBUNIT"/>
    <property type="match status" value="1"/>
</dbReference>
<evidence type="ECO:0000256" key="4">
    <source>
        <dbReference type="ARBA" id="ARBA00023004"/>
    </source>
</evidence>
<protein>
    <submittedName>
        <fullName evidence="8">NADH-quinone oxidoreductase subunit NuoE</fullName>
        <ecNumber evidence="8">1.6.5.11</ecNumber>
    </submittedName>
</protein>
<dbReference type="EMBL" id="CP060096">
    <property type="protein sequence ID" value="QSZ27332.1"/>
    <property type="molecule type" value="Genomic_DNA"/>
</dbReference>
<dbReference type="PANTHER" id="PTHR43342">
    <property type="entry name" value="NADH-QUINONE OXIDOREDUCTASE, E SUBUNIT"/>
    <property type="match status" value="1"/>
</dbReference>
<dbReference type="NCBIfam" id="NF005722">
    <property type="entry name" value="PRK07539.1-2"/>
    <property type="match status" value="1"/>
</dbReference>
<reference evidence="8" key="1">
    <citation type="submission" date="2020-08" db="EMBL/GenBank/DDBJ databases">
        <title>Genomic insights into the carbon and energy metabolism of the first obligate autotrophic acetogenic bacterium Aceticella autotrophica gen. nov., sp. nov.</title>
        <authorList>
            <person name="Toshchakov S.V."/>
            <person name="Elcheninov A.G."/>
            <person name="Kublanov I.V."/>
            <person name="Frolov E.N."/>
            <person name="Lebedinsky A.V."/>
        </authorList>
    </citation>
    <scope>NUCLEOTIDE SEQUENCE</scope>
    <source>
        <strain evidence="8">3443-3Ac</strain>
    </source>
</reference>
<keyword evidence="8" id="KW-0560">Oxidoreductase</keyword>
<dbReference type="EC" id="1.6.5.11" evidence="8"/>